<dbReference type="AlphaFoldDB" id="A0A0P7JKG0"/>
<dbReference type="InterPro" id="IPR008207">
    <property type="entry name" value="Sig_transdc_His_kin_Hpt_dom"/>
</dbReference>
<dbReference type="SUPFAM" id="SSF47226">
    <property type="entry name" value="Histidine-containing phosphotransfer domain, HPT domain"/>
    <property type="match status" value="1"/>
</dbReference>
<evidence type="ECO:0000313" key="4">
    <source>
        <dbReference type="Proteomes" id="UP000050471"/>
    </source>
</evidence>
<dbReference type="RefSeq" id="WP_055192922.1">
    <property type="nucleotide sequence ID" value="NZ_CP080774.1"/>
</dbReference>
<sequence length="103" mass="11551">MISWDRVAELKAEIGEEDFAEVAEMFLMEVDEVIDRLRNNPDPSQYEQDLHFLKSSAVNLGFDALSKLCGDGEQMAARGMAADVDLTPVFDTYFASKEVFTAH</sequence>
<dbReference type="Gene3D" id="1.20.120.160">
    <property type="entry name" value="HPT domain"/>
    <property type="match status" value="1"/>
</dbReference>
<accession>A0A0P7JKG0</accession>
<keyword evidence="1" id="KW-0902">Two-component regulatory system</keyword>
<evidence type="ECO:0000259" key="2">
    <source>
        <dbReference type="Pfam" id="PF01627"/>
    </source>
</evidence>
<dbReference type="GO" id="GO:0004672">
    <property type="term" value="F:protein kinase activity"/>
    <property type="evidence" value="ECO:0007669"/>
    <property type="project" value="UniProtKB-ARBA"/>
</dbReference>
<protein>
    <submittedName>
        <fullName evidence="3">Histidine kinase</fullName>
    </submittedName>
</protein>
<evidence type="ECO:0000313" key="3">
    <source>
        <dbReference type="EMBL" id="KPN61591.1"/>
    </source>
</evidence>
<dbReference type="InterPro" id="IPR036641">
    <property type="entry name" value="HPT_dom_sf"/>
</dbReference>
<dbReference type="Pfam" id="PF01627">
    <property type="entry name" value="Hpt"/>
    <property type="match status" value="1"/>
</dbReference>
<evidence type="ECO:0000256" key="1">
    <source>
        <dbReference type="ARBA" id="ARBA00023012"/>
    </source>
</evidence>
<reference evidence="3 4" key="1">
    <citation type="submission" date="2015-09" db="EMBL/GenBank/DDBJ databases">
        <title>Draft genome sequence of Aliiroseovarius crassostreae CV919-312TSm, the causative agent of Roseovarius Oyster Disease (formerly Juvenile Oyster Disease).</title>
        <authorList>
            <person name="Kessner L."/>
            <person name="Spinard E."/>
            <person name="Nelson D."/>
        </authorList>
    </citation>
    <scope>NUCLEOTIDE SEQUENCE [LARGE SCALE GENOMIC DNA]</scope>
    <source>
        <strain evidence="3 4">CV919-312</strain>
    </source>
</reference>
<keyword evidence="3" id="KW-0418">Kinase</keyword>
<keyword evidence="3" id="KW-0808">Transferase</keyword>
<dbReference type="STRING" id="154981.AKJ29_02945"/>
<organism evidence="3 4">
    <name type="scientific">Aliiroseovarius crassostreae</name>
    <dbReference type="NCBI Taxonomy" id="154981"/>
    <lineage>
        <taxon>Bacteria</taxon>
        <taxon>Pseudomonadati</taxon>
        <taxon>Pseudomonadota</taxon>
        <taxon>Alphaproteobacteria</taxon>
        <taxon>Rhodobacterales</taxon>
        <taxon>Paracoccaceae</taxon>
        <taxon>Aliiroseovarius</taxon>
    </lineage>
</organism>
<comment type="caution">
    <text evidence="3">The sequence shown here is derived from an EMBL/GenBank/DDBJ whole genome shotgun (WGS) entry which is preliminary data.</text>
</comment>
<gene>
    <name evidence="3" type="ORF">AKJ29_02945</name>
</gene>
<feature type="domain" description="HPt" evidence="2">
    <location>
        <begin position="21"/>
        <end position="85"/>
    </location>
</feature>
<proteinExistence type="predicted"/>
<dbReference type="EMBL" id="LKBA01000025">
    <property type="protein sequence ID" value="KPN61591.1"/>
    <property type="molecule type" value="Genomic_DNA"/>
</dbReference>
<dbReference type="OrthoDB" id="7867809at2"/>
<name>A0A0P7JKG0_9RHOB</name>
<keyword evidence="4" id="KW-1185">Reference proteome</keyword>
<dbReference type="GO" id="GO:0000160">
    <property type="term" value="P:phosphorelay signal transduction system"/>
    <property type="evidence" value="ECO:0007669"/>
    <property type="project" value="UniProtKB-KW"/>
</dbReference>
<dbReference type="Proteomes" id="UP000050471">
    <property type="component" value="Unassembled WGS sequence"/>
</dbReference>